<protein>
    <submittedName>
        <fullName evidence="1">Uncharacterized protein</fullName>
    </submittedName>
</protein>
<evidence type="ECO:0000313" key="2">
    <source>
        <dbReference type="Proteomes" id="UP000192276"/>
    </source>
</evidence>
<organism evidence="1 2">
    <name type="scientific">Niastella populi</name>
    <dbReference type="NCBI Taxonomy" id="550983"/>
    <lineage>
        <taxon>Bacteria</taxon>
        <taxon>Pseudomonadati</taxon>
        <taxon>Bacteroidota</taxon>
        <taxon>Chitinophagia</taxon>
        <taxon>Chitinophagales</taxon>
        <taxon>Chitinophagaceae</taxon>
        <taxon>Niastella</taxon>
    </lineage>
</organism>
<reference evidence="2" key="1">
    <citation type="submission" date="2016-04" db="EMBL/GenBank/DDBJ databases">
        <authorList>
            <person name="Chen L."/>
            <person name="Zhuang W."/>
            <person name="Wang G."/>
        </authorList>
    </citation>
    <scope>NUCLEOTIDE SEQUENCE [LARGE SCALE GENOMIC DNA]</scope>
    <source>
        <strain evidence="2">208</strain>
    </source>
</reference>
<dbReference type="EMBL" id="LWBP01000255">
    <property type="protein sequence ID" value="OQP45407.1"/>
    <property type="molecule type" value="Genomic_DNA"/>
</dbReference>
<dbReference type="STRING" id="550983.A4R26_32245"/>
<accession>A0A1V9EGX2</accession>
<evidence type="ECO:0000313" key="1">
    <source>
        <dbReference type="EMBL" id="OQP45407.1"/>
    </source>
</evidence>
<keyword evidence="2" id="KW-1185">Reference proteome</keyword>
<dbReference type="AlphaFoldDB" id="A0A1V9EGX2"/>
<dbReference type="Proteomes" id="UP000192276">
    <property type="component" value="Unassembled WGS sequence"/>
</dbReference>
<gene>
    <name evidence="1" type="ORF">A4R26_32245</name>
</gene>
<comment type="caution">
    <text evidence="1">The sequence shown here is derived from an EMBL/GenBank/DDBJ whole genome shotgun (WGS) entry which is preliminary data.</text>
</comment>
<proteinExistence type="predicted"/>
<name>A0A1V9EGX2_9BACT</name>
<sequence>MELICERYINDKAAGSTGQIGNNKYTVWENKKRPAFGILSRGINGTYPVECLALIAWNNRHLWCGRVALIGGTDGTYTVEYSASPDPY</sequence>